<feature type="transmembrane region" description="Helical" evidence="1">
    <location>
        <begin position="53"/>
        <end position="75"/>
    </location>
</feature>
<evidence type="ECO:0000313" key="2">
    <source>
        <dbReference type="EMBL" id="KKW30898.1"/>
    </source>
</evidence>
<name>A0A0G1XI23_9BACT</name>
<proteinExistence type="predicted"/>
<keyword evidence="1" id="KW-0472">Membrane</keyword>
<organism evidence="2 3">
    <name type="scientific">Candidatus Uhrbacteria bacterium GW2011_GWD2_52_7</name>
    <dbReference type="NCBI Taxonomy" id="1618989"/>
    <lineage>
        <taxon>Bacteria</taxon>
        <taxon>Candidatus Uhriibacteriota</taxon>
    </lineage>
</organism>
<evidence type="ECO:0000256" key="1">
    <source>
        <dbReference type="SAM" id="Phobius"/>
    </source>
</evidence>
<evidence type="ECO:0000313" key="3">
    <source>
        <dbReference type="Proteomes" id="UP000034846"/>
    </source>
</evidence>
<dbReference type="Proteomes" id="UP000034846">
    <property type="component" value="Unassembled WGS sequence"/>
</dbReference>
<accession>A0A0G1XI23</accession>
<protein>
    <submittedName>
        <fullName evidence="2">Uncharacterized protein</fullName>
    </submittedName>
</protein>
<keyword evidence="1" id="KW-0812">Transmembrane</keyword>
<reference evidence="2 3" key="1">
    <citation type="journal article" date="2015" name="Nature">
        <title>rRNA introns, odd ribosomes, and small enigmatic genomes across a large radiation of phyla.</title>
        <authorList>
            <person name="Brown C.T."/>
            <person name="Hug L.A."/>
            <person name="Thomas B.C."/>
            <person name="Sharon I."/>
            <person name="Castelle C.J."/>
            <person name="Singh A."/>
            <person name="Wilkins M.J."/>
            <person name="Williams K.H."/>
            <person name="Banfield J.F."/>
        </authorList>
    </citation>
    <scope>NUCLEOTIDE SEQUENCE [LARGE SCALE GENOMIC DNA]</scope>
</reference>
<comment type="caution">
    <text evidence="2">The sequence shown here is derived from an EMBL/GenBank/DDBJ whole genome shotgun (WGS) entry which is preliminary data.</text>
</comment>
<gene>
    <name evidence="2" type="ORF">UY72_C0001G0010</name>
</gene>
<sequence length="77" mass="7914">MLKHQNPFVQMAAHAIAGSLLGLVAGLVLGLIIQGISGLLLPFEDIGDGPWQVAPFLGMGFGTFLGAILGGLVGMKR</sequence>
<dbReference type="EMBL" id="LCRD01000001">
    <property type="protein sequence ID" value="KKW30898.1"/>
    <property type="molecule type" value="Genomic_DNA"/>
</dbReference>
<keyword evidence="1" id="KW-1133">Transmembrane helix</keyword>
<feature type="transmembrane region" description="Helical" evidence="1">
    <location>
        <begin position="12"/>
        <end position="33"/>
    </location>
</feature>
<dbReference type="AlphaFoldDB" id="A0A0G1XI23"/>